<keyword evidence="3" id="KW-0645">Protease</keyword>
<dbReference type="PANTHER" id="PTHR47966">
    <property type="entry name" value="BETA-SITE APP-CLEAVING ENZYME, ISOFORM A-RELATED"/>
    <property type="match status" value="1"/>
</dbReference>
<dbReference type="EMBL" id="JAAAID010000301">
    <property type="protein sequence ID" value="KAG0019231.1"/>
    <property type="molecule type" value="Genomic_DNA"/>
</dbReference>
<feature type="domain" description="Peptidase A1" evidence="5">
    <location>
        <begin position="1"/>
        <end position="286"/>
    </location>
</feature>
<dbReference type="CDD" id="cd05471">
    <property type="entry name" value="pepsin_like"/>
    <property type="match status" value="1"/>
</dbReference>
<dbReference type="Pfam" id="PF00026">
    <property type="entry name" value="Asp"/>
    <property type="match status" value="1"/>
</dbReference>
<evidence type="ECO:0000313" key="7">
    <source>
        <dbReference type="Proteomes" id="UP000703661"/>
    </source>
</evidence>
<keyword evidence="2 3" id="KW-0064">Aspartyl protease</keyword>
<keyword evidence="4" id="KW-0732">Signal</keyword>
<feature type="signal peptide" evidence="4">
    <location>
        <begin position="1"/>
        <end position="21"/>
    </location>
</feature>
<dbReference type="InterPro" id="IPR021109">
    <property type="entry name" value="Peptidase_aspartic_dom_sf"/>
</dbReference>
<organism evidence="6 7">
    <name type="scientific">Entomortierella chlamydospora</name>
    <dbReference type="NCBI Taxonomy" id="101097"/>
    <lineage>
        <taxon>Eukaryota</taxon>
        <taxon>Fungi</taxon>
        <taxon>Fungi incertae sedis</taxon>
        <taxon>Mucoromycota</taxon>
        <taxon>Mortierellomycotina</taxon>
        <taxon>Mortierellomycetes</taxon>
        <taxon>Mortierellales</taxon>
        <taxon>Mortierellaceae</taxon>
        <taxon>Entomortierella</taxon>
    </lineage>
</organism>
<dbReference type="Gene3D" id="2.40.70.10">
    <property type="entry name" value="Acid Proteases"/>
    <property type="match status" value="2"/>
</dbReference>
<keyword evidence="3" id="KW-0378">Hydrolase</keyword>
<feature type="chain" id="PRO_5040295461" description="Peptidase A1 domain-containing protein" evidence="4">
    <location>
        <begin position="22"/>
        <end position="347"/>
    </location>
</feature>
<dbReference type="PROSITE" id="PS00141">
    <property type="entry name" value="ASP_PROTEASE"/>
    <property type="match status" value="1"/>
</dbReference>
<name>A0A9P6MZ12_9FUNG</name>
<dbReference type="InterPro" id="IPR001461">
    <property type="entry name" value="Aspartic_peptidase_A1"/>
</dbReference>
<evidence type="ECO:0000256" key="2">
    <source>
        <dbReference type="ARBA" id="ARBA00022750"/>
    </source>
</evidence>
<dbReference type="InterPro" id="IPR001969">
    <property type="entry name" value="Aspartic_peptidase_AS"/>
</dbReference>
<evidence type="ECO:0000256" key="1">
    <source>
        <dbReference type="ARBA" id="ARBA00007447"/>
    </source>
</evidence>
<protein>
    <recommendedName>
        <fullName evidence="5">Peptidase A1 domain-containing protein</fullName>
    </recommendedName>
</protein>
<proteinExistence type="inferred from homology"/>
<dbReference type="GO" id="GO:0006508">
    <property type="term" value="P:proteolysis"/>
    <property type="evidence" value="ECO:0007669"/>
    <property type="project" value="UniProtKB-KW"/>
</dbReference>
<evidence type="ECO:0000259" key="5">
    <source>
        <dbReference type="PROSITE" id="PS51767"/>
    </source>
</evidence>
<sequence length="347" mass="35965">MLMSTSLSAAIALACISITAAAGVITVPMTGLVRPEHQNAVSLTKRYLQKRALTSTSPLTSASNDVMYNANVPANAPFLNTLKNTNALTEPVIGIWLKDTSSINSTTAPGGEITFGGVDSTRFVGNITYINCDPISPWTIPLTSFSVSGKTYLTTGALATIDTGTTAMLLPEAVADAINSGIPGSIKMATPQEDISWIIPCNGTTPVSFTFGTFTATIPYSSIAMNNIKFQSQQTGAVYCASVAMYPIGRITSMKEWLLGDALLKNVYSVYDFGTNAATGGRIGFAQLVGSNSSSNVGNNSNSTDIGNGYVGSGTSSSAESVSSSIHSMSRVLQALAAVAGIAVFTL</sequence>
<keyword evidence="7" id="KW-1185">Reference proteome</keyword>
<dbReference type="OrthoDB" id="771136at2759"/>
<evidence type="ECO:0000256" key="3">
    <source>
        <dbReference type="RuleBase" id="RU000454"/>
    </source>
</evidence>
<dbReference type="PRINTS" id="PR00792">
    <property type="entry name" value="PEPSIN"/>
</dbReference>
<dbReference type="PROSITE" id="PS51767">
    <property type="entry name" value="PEPTIDASE_A1"/>
    <property type="match status" value="1"/>
</dbReference>
<reference evidence="6" key="1">
    <citation type="journal article" date="2020" name="Fungal Divers.">
        <title>Resolving the Mortierellaceae phylogeny through synthesis of multi-gene phylogenetics and phylogenomics.</title>
        <authorList>
            <person name="Vandepol N."/>
            <person name="Liber J."/>
            <person name="Desiro A."/>
            <person name="Na H."/>
            <person name="Kennedy M."/>
            <person name="Barry K."/>
            <person name="Grigoriev I.V."/>
            <person name="Miller A.N."/>
            <person name="O'Donnell K."/>
            <person name="Stajich J.E."/>
            <person name="Bonito G."/>
        </authorList>
    </citation>
    <scope>NUCLEOTIDE SEQUENCE</scope>
    <source>
        <strain evidence="6">NRRL 2769</strain>
    </source>
</reference>
<accession>A0A9P6MZ12</accession>
<comment type="caution">
    <text evidence="6">The sequence shown here is derived from an EMBL/GenBank/DDBJ whole genome shotgun (WGS) entry which is preliminary data.</text>
</comment>
<dbReference type="AlphaFoldDB" id="A0A9P6MZ12"/>
<dbReference type="InterPro" id="IPR034164">
    <property type="entry name" value="Pepsin-like_dom"/>
</dbReference>
<comment type="similarity">
    <text evidence="1 3">Belongs to the peptidase A1 family.</text>
</comment>
<dbReference type="Proteomes" id="UP000703661">
    <property type="component" value="Unassembled WGS sequence"/>
</dbReference>
<evidence type="ECO:0000313" key="6">
    <source>
        <dbReference type="EMBL" id="KAG0019231.1"/>
    </source>
</evidence>
<dbReference type="InterPro" id="IPR033121">
    <property type="entry name" value="PEPTIDASE_A1"/>
</dbReference>
<dbReference type="SUPFAM" id="SSF50630">
    <property type="entry name" value="Acid proteases"/>
    <property type="match status" value="1"/>
</dbReference>
<dbReference type="GO" id="GO:0004190">
    <property type="term" value="F:aspartic-type endopeptidase activity"/>
    <property type="evidence" value="ECO:0007669"/>
    <property type="project" value="UniProtKB-KW"/>
</dbReference>
<dbReference type="PANTHER" id="PTHR47966:SF75">
    <property type="entry name" value="ENDOPEPTIDASE (CTSD), PUTATIVE (AFU_ORTHOLOGUE AFUA_4G07040)-RELATED"/>
    <property type="match status" value="1"/>
</dbReference>
<evidence type="ECO:0000256" key="4">
    <source>
        <dbReference type="SAM" id="SignalP"/>
    </source>
</evidence>
<gene>
    <name evidence="6" type="ORF">BGZ80_006124</name>
</gene>